<dbReference type="RefSeq" id="WP_203702165.1">
    <property type="nucleotide sequence ID" value="NZ_BONC01000014.1"/>
</dbReference>
<keyword evidence="1" id="KW-0547">Nucleotide-binding</keyword>
<name>A0ABQ4C1T1_9ACTN</name>
<evidence type="ECO:0000313" key="5">
    <source>
        <dbReference type="Proteomes" id="UP000624325"/>
    </source>
</evidence>
<reference evidence="4 5" key="1">
    <citation type="submission" date="2021-01" db="EMBL/GenBank/DDBJ databases">
        <title>Whole genome shotgun sequence of Asanoa iriomotensis NBRC 100142.</title>
        <authorList>
            <person name="Komaki H."/>
            <person name="Tamura T."/>
        </authorList>
    </citation>
    <scope>NUCLEOTIDE SEQUENCE [LARGE SCALE GENOMIC DNA]</scope>
    <source>
        <strain evidence="4 5">NBRC 100142</strain>
    </source>
</reference>
<dbReference type="EMBL" id="BONC01000014">
    <property type="protein sequence ID" value="GIF56381.1"/>
    <property type="molecule type" value="Genomic_DNA"/>
</dbReference>
<dbReference type="SMART" id="SM00421">
    <property type="entry name" value="HTH_LUXR"/>
    <property type="match status" value="1"/>
</dbReference>
<dbReference type="InterPro" id="IPR000792">
    <property type="entry name" value="Tscrpt_reg_LuxR_C"/>
</dbReference>
<keyword evidence="2" id="KW-0067">ATP-binding</keyword>
<dbReference type="PANTHER" id="PTHR16305:SF35">
    <property type="entry name" value="TRANSCRIPTIONAL ACTIVATOR DOMAIN"/>
    <property type="match status" value="1"/>
</dbReference>
<dbReference type="Proteomes" id="UP000624325">
    <property type="component" value="Unassembled WGS sequence"/>
</dbReference>
<dbReference type="SUPFAM" id="SSF46894">
    <property type="entry name" value="C-terminal effector domain of the bipartite response regulators"/>
    <property type="match status" value="1"/>
</dbReference>
<dbReference type="PANTHER" id="PTHR16305">
    <property type="entry name" value="TESTICULAR SOLUBLE ADENYLYL CYCLASE"/>
    <property type="match status" value="1"/>
</dbReference>
<dbReference type="Pfam" id="PF00196">
    <property type="entry name" value="GerE"/>
    <property type="match status" value="1"/>
</dbReference>
<evidence type="ECO:0000256" key="2">
    <source>
        <dbReference type="ARBA" id="ARBA00022840"/>
    </source>
</evidence>
<organism evidence="4 5">
    <name type="scientific">Asanoa iriomotensis</name>
    <dbReference type="NCBI Taxonomy" id="234613"/>
    <lineage>
        <taxon>Bacteria</taxon>
        <taxon>Bacillati</taxon>
        <taxon>Actinomycetota</taxon>
        <taxon>Actinomycetes</taxon>
        <taxon>Micromonosporales</taxon>
        <taxon>Micromonosporaceae</taxon>
        <taxon>Asanoa</taxon>
    </lineage>
</organism>
<evidence type="ECO:0000256" key="1">
    <source>
        <dbReference type="ARBA" id="ARBA00022741"/>
    </source>
</evidence>
<dbReference type="PRINTS" id="PR00038">
    <property type="entry name" value="HTHLUXR"/>
</dbReference>
<dbReference type="PROSITE" id="PS00622">
    <property type="entry name" value="HTH_LUXR_1"/>
    <property type="match status" value="1"/>
</dbReference>
<dbReference type="InterPro" id="IPR016032">
    <property type="entry name" value="Sig_transdc_resp-reg_C-effctor"/>
</dbReference>
<evidence type="ECO:0000259" key="3">
    <source>
        <dbReference type="PROSITE" id="PS50043"/>
    </source>
</evidence>
<dbReference type="InterPro" id="IPR036388">
    <property type="entry name" value="WH-like_DNA-bd_sf"/>
</dbReference>
<feature type="domain" description="HTH luxR-type" evidence="3">
    <location>
        <begin position="861"/>
        <end position="926"/>
    </location>
</feature>
<dbReference type="PROSITE" id="PS50043">
    <property type="entry name" value="HTH_LUXR_2"/>
    <property type="match status" value="1"/>
</dbReference>
<accession>A0ABQ4C1T1</accession>
<dbReference type="InterPro" id="IPR027417">
    <property type="entry name" value="P-loop_NTPase"/>
</dbReference>
<dbReference type="Pfam" id="PF13191">
    <property type="entry name" value="AAA_16"/>
    <property type="match status" value="1"/>
</dbReference>
<protein>
    <submittedName>
        <fullName evidence="4">LuxR family transcriptional regulator</fullName>
    </submittedName>
</protein>
<proteinExistence type="predicted"/>
<sequence length="929" mass="97587">MGLLQRDAELASLWRQLTEVRSGAGRLIVVDGPAGIGKSSLLAATAAAAARAGMRTLRAAGSPLEQDAGWGVARQVFAALRGAEWDRLAVGAAALARRALDADEAEPVRGGDAMHAATHGLTWLAAGVAEQRPTLMVVDDVHWADPPSLRWLAGLGRQLADLPLAVLCAVRSGEPPSDADLLDELLATAPEPPVRPGPLGSDAVATVVSARLPAAEPAFATACHAATAGNPFLLGALINHIVAERVEPTDAVAATLRTFGPEQVARSVGRLLARLPAGAAALARAFAVLGRDAPLRHAGELAELSADEVIGLADRLCAAGLLDRDGDRWFLVHPLVAAALHAQLPAGELSRWHARTARLLHAERADPETVALHLLHTQPVRDAATVDTLREAAARAAVRGAPQSAVVFLQRALAEPPPTRADEAEVRSELALSLAAQVRPDAPALLATAVELATTAEQRSRIALSGARALGLVGRFVEAAQLCRVGLDRAAGIAPDRRVQLEAELIANSWLDASTVDAARQRLRQPAAPHDDPAWQVVTACASLFDGVPATETLARLAPALDSGAIDGTVVGTLAKFVLIDSGDLDTARAQCTALIEVARPQGWLVALTHGSFLRALADIRAGRIRDAEADARFAYEFKLPISPLPILMWTALPFVEALTQLDELDEAQRVLRTIGADGDLPPGLLATAHLLEARGRLSLARHQPGAAHADLCAAGDLWRAFGAAHPGLAAWRVDAAEALVALGDRAAARRLAQEHLELADRVRLPGARAAGLRALARTGAAPVEHLQQAAALLDGSTERLEHTRVLVDLGAALRRGNQRVAARAPLRQALALADRGGMRLLARRARHELTAAGARPRRAAVTGSAALTSAEHRVATLAAQGCSNPEIAQRLYVTRRTVETHLTHVYAKLGVTTRADLTASLATDDRRP</sequence>
<keyword evidence="5" id="KW-1185">Reference proteome</keyword>
<dbReference type="InterPro" id="IPR041664">
    <property type="entry name" value="AAA_16"/>
</dbReference>
<dbReference type="CDD" id="cd06170">
    <property type="entry name" value="LuxR_C_like"/>
    <property type="match status" value="1"/>
</dbReference>
<dbReference type="SUPFAM" id="SSF52540">
    <property type="entry name" value="P-loop containing nucleoside triphosphate hydrolases"/>
    <property type="match status" value="1"/>
</dbReference>
<dbReference type="Gene3D" id="1.10.10.10">
    <property type="entry name" value="Winged helix-like DNA-binding domain superfamily/Winged helix DNA-binding domain"/>
    <property type="match status" value="1"/>
</dbReference>
<evidence type="ECO:0000313" key="4">
    <source>
        <dbReference type="EMBL" id="GIF56381.1"/>
    </source>
</evidence>
<comment type="caution">
    <text evidence="4">The sequence shown here is derived from an EMBL/GenBank/DDBJ whole genome shotgun (WGS) entry which is preliminary data.</text>
</comment>
<gene>
    <name evidence="4" type="ORF">Air01nite_24760</name>
</gene>